<proteinExistence type="evidence at transcript level"/>
<reference evidence="1" key="1">
    <citation type="journal article" date="2008" name="BMC Genomics">
        <title>Analysis of 4,664 high-quality sequence-finished poplar full-length cDNA clones and their utility for the discovery of genes responding to insect feeding.</title>
        <authorList>
            <person name="Ralph S.G."/>
            <person name="Chun H.J."/>
            <person name="Cooper D."/>
            <person name="Kirkpatrick R."/>
            <person name="Kolosova N."/>
            <person name="Gunter L."/>
            <person name="Tuskan G.A."/>
            <person name="Douglas C.J."/>
            <person name="Holt R.A."/>
            <person name="Jones S.J."/>
            <person name="Marra M.A."/>
            <person name="Bohlmann J."/>
        </authorList>
    </citation>
    <scope>NUCLEOTIDE SEQUENCE</scope>
    <source>
        <tissue evidence="1">Phloem and cambium</tissue>
    </source>
</reference>
<evidence type="ECO:0000313" key="1">
    <source>
        <dbReference type="EMBL" id="ABK93512.1"/>
    </source>
</evidence>
<name>A9PAV9_POPTR</name>
<accession>A9PAV9</accession>
<dbReference type="AlphaFoldDB" id="A9PAV9"/>
<sequence>MLERLLRRKHITVKIHFTDGLIGILLASQTCRIRIASPHRLPVAMVCKTPRLQSSFIPLRTYSLRWNFMFMEETWLSL</sequence>
<protein>
    <submittedName>
        <fullName evidence="1">Uncharacterized protein</fullName>
    </submittedName>
</protein>
<organism evidence="1">
    <name type="scientific">Populus trichocarpa</name>
    <name type="common">Western balsam poplar</name>
    <name type="synonym">Populus balsamifera subsp. trichocarpa</name>
    <dbReference type="NCBI Taxonomy" id="3694"/>
    <lineage>
        <taxon>Eukaryota</taxon>
        <taxon>Viridiplantae</taxon>
        <taxon>Streptophyta</taxon>
        <taxon>Embryophyta</taxon>
        <taxon>Tracheophyta</taxon>
        <taxon>Spermatophyta</taxon>
        <taxon>Magnoliopsida</taxon>
        <taxon>eudicotyledons</taxon>
        <taxon>Gunneridae</taxon>
        <taxon>Pentapetalae</taxon>
        <taxon>rosids</taxon>
        <taxon>fabids</taxon>
        <taxon>Malpighiales</taxon>
        <taxon>Salicaceae</taxon>
        <taxon>Saliceae</taxon>
        <taxon>Populus</taxon>
    </lineage>
</organism>
<dbReference type="EMBL" id="EF145349">
    <property type="protein sequence ID" value="ABK93512.1"/>
    <property type="molecule type" value="mRNA"/>
</dbReference>